<proteinExistence type="predicted"/>
<dbReference type="AlphaFoldDB" id="A0A2P2QNJ4"/>
<evidence type="ECO:0000313" key="1">
    <source>
        <dbReference type="EMBL" id="MBX68538.1"/>
    </source>
</evidence>
<reference evidence="1" key="1">
    <citation type="submission" date="2018-02" db="EMBL/GenBank/DDBJ databases">
        <title>Rhizophora mucronata_Transcriptome.</title>
        <authorList>
            <person name="Meera S.P."/>
            <person name="Sreeshan A."/>
            <person name="Augustine A."/>
        </authorList>
    </citation>
    <scope>NUCLEOTIDE SEQUENCE</scope>
    <source>
        <tissue evidence="1">Leaf</tissue>
    </source>
</reference>
<sequence>MSKYRKIQWYQRLLSTLKFQTNNNQPKKLT</sequence>
<accession>A0A2P2QNJ4</accession>
<name>A0A2P2QNJ4_RHIMU</name>
<organism evidence="1">
    <name type="scientific">Rhizophora mucronata</name>
    <name type="common">Asiatic mangrove</name>
    <dbReference type="NCBI Taxonomy" id="61149"/>
    <lineage>
        <taxon>Eukaryota</taxon>
        <taxon>Viridiplantae</taxon>
        <taxon>Streptophyta</taxon>
        <taxon>Embryophyta</taxon>
        <taxon>Tracheophyta</taxon>
        <taxon>Spermatophyta</taxon>
        <taxon>Magnoliopsida</taxon>
        <taxon>eudicotyledons</taxon>
        <taxon>Gunneridae</taxon>
        <taxon>Pentapetalae</taxon>
        <taxon>rosids</taxon>
        <taxon>fabids</taxon>
        <taxon>Malpighiales</taxon>
        <taxon>Rhizophoraceae</taxon>
        <taxon>Rhizophora</taxon>
    </lineage>
</organism>
<dbReference type="EMBL" id="GGEC01088054">
    <property type="protein sequence ID" value="MBX68538.1"/>
    <property type="molecule type" value="Transcribed_RNA"/>
</dbReference>
<protein>
    <submittedName>
        <fullName evidence="1">Uncharacterized protein</fullName>
    </submittedName>
</protein>